<reference evidence="6 7" key="1">
    <citation type="journal article" date="2018" name="Proc. Natl. Acad. Sci. U.S.A.">
        <title>Draft genome sequence of Camellia sinensis var. sinensis provides insights into the evolution of the tea genome and tea quality.</title>
        <authorList>
            <person name="Wei C."/>
            <person name="Yang H."/>
            <person name="Wang S."/>
            <person name="Zhao J."/>
            <person name="Liu C."/>
            <person name="Gao L."/>
            <person name="Xia E."/>
            <person name="Lu Y."/>
            <person name="Tai Y."/>
            <person name="She G."/>
            <person name="Sun J."/>
            <person name="Cao H."/>
            <person name="Tong W."/>
            <person name="Gao Q."/>
            <person name="Li Y."/>
            <person name="Deng W."/>
            <person name="Jiang X."/>
            <person name="Wang W."/>
            <person name="Chen Q."/>
            <person name="Zhang S."/>
            <person name="Li H."/>
            <person name="Wu J."/>
            <person name="Wang P."/>
            <person name="Li P."/>
            <person name="Shi C."/>
            <person name="Zheng F."/>
            <person name="Jian J."/>
            <person name="Huang B."/>
            <person name="Shan D."/>
            <person name="Shi M."/>
            <person name="Fang C."/>
            <person name="Yue Y."/>
            <person name="Li F."/>
            <person name="Li D."/>
            <person name="Wei S."/>
            <person name="Han B."/>
            <person name="Jiang C."/>
            <person name="Yin Y."/>
            <person name="Xia T."/>
            <person name="Zhang Z."/>
            <person name="Bennetzen J.L."/>
            <person name="Zhao S."/>
            <person name="Wan X."/>
        </authorList>
    </citation>
    <scope>NUCLEOTIDE SEQUENCE [LARGE SCALE GENOMIC DNA]</scope>
    <source>
        <strain evidence="7">cv. Shuchazao</strain>
        <tissue evidence="6">Leaf</tissue>
    </source>
</reference>
<comment type="caution">
    <text evidence="6">The sequence shown here is derived from an EMBL/GenBank/DDBJ whole genome shotgun (WGS) entry which is preliminary data.</text>
</comment>
<gene>
    <name evidence="6" type="ORF">TEA_005657</name>
</gene>
<sequence length="601" mass="68682">MEEKNKYSKTVVDFEGYGADPVPEQGQPLDWSDRLFLDVCPPDQRKLQFWPQTPTSFSDVLSEYTEKMKIVTELTSKAMAKSLNLEENCFLKQFGKRLIVQARFNYYSKCRRPDLILGLKPHTDGSGYAVILQDEVVLVKRLDGIFGMYTDDYLNRCKVKCHDGDFKVPMTWSLSSGLIQYKNLSETENGKALINDASLIGKGYVEDAKVSESLLLMKFYSLSIGAVSHLLSGCNGKELCLPFELTNQEKEIIHFNRSTFILGRSGTGKTTVLTMKLFQNEQLYHLASEGYHQVQSNLSTDDSWRHQEDSSETNQIQEAKRDILHQIFVTKKLSVGIVSPYSAQIAEIQQRLGRKYEKHDNFVVNVKSIDGCQGGEEDVVVISTVRSSGRGSNIGFISSPRRINVALTRARHCLWILGNETMLSNSGSVWDELISDAKVRQCFFNADEHKDFEKVILEVKKELDELDDFLNGNSMLFKGARWKILFSDNFRKSFVKLKSPETKNLVVLLITKLSTGWRPRRRNLDINCEGLSQMLNKFKVRELYIVCSIDVVKESLYTQVLKVWDVLPLEEFPKLVKRLDGIFGMYTDDYLNRCKVKCHDG</sequence>
<evidence type="ECO:0000256" key="1">
    <source>
        <dbReference type="ARBA" id="ARBA00022741"/>
    </source>
</evidence>
<dbReference type="FunFam" id="3.40.50.300:FF:000326">
    <property type="entry name" value="P-loop containing nucleoside triphosphate hydrolase"/>
    <property type="match status" value="1"/>
</dbReference>
<dbReference type="GO" id="GO:0005694">
    <property type="term" value="C:chromosome"/>
    <property type="evidence" value="ECO:0007669"/>
    <property type="project" value="UniProtKB-ARBA"/>
</dbReference>
<dbReference type="SUPFAM" id="SSF51197">
    <property type="entry name" value="Clavaminate synthase-like"/>
    <property type="match status" value="1"/>
</dbReference>
<dbReference type="InterPro" id="IPR041679">
    <property type="entry name" value="DNA2/NAM7-like_C"/>
</dbReference>
<dbReference type="InterPro" id="IPR027443">
    <property type="entry name" value="IPNS-like_sf"/>
</dbReference>
<dbReference type="EMBL" id="SDRB02007813">
    <property type="protein sequence ID" value="THG10572.1"/>
    <property type="molecule type" value="Genomic_DNA"/>
</dbReference>
<dbReference type="CDD" id="cd18808">
    <property type="entry name" value="SF1_C_Upf1"/>
    <property type="match status" value="1"/>
</dbReference>
<evidence type="ECO:0000256" key="4">
    <source>
        <dbReference type="ARBA" id="ARBA00022840"/>
    </source>
</evidence>
<evidence type="ECO:0000256" key="3">
    <source>
        <dbReference type="ARBA" id="ARBA00022806"/>
    </source>
</evidence>
<keyword evidence="2" id="KW-0378">Hydrolase</keyword>
<dbReference type="Gene3D" id="2.60.120.330">
    <property type="entry name" value="B-lactam Antibiotic, Isopenicillin N Synthase, Chain"/>
    <property type="match status" value="1"/>
</dbReference>
<dbReference type="Proteomes" id="UP000306102">
    <property type="component" value="Unassembled WGS sequence"/>
</dbReference>
<dbReference type="Pfam" id="PF13087">
    <property type="entry name" value="AAA_12"/>
    <property type="match status" value="1"/>
</dbReference>
<proteinExistence type="predicted"/>
<feature type="domain" description="DNA2/NAM7 helicase-like C-terminal" evidence="5">
    <location>
        <begin position="305"/>
        <end position="420"/>
    </location>
</feature>
<evidence type="ECO:0000256" key="2">
    <source>
        <dbReference type="ARBA" id="ARBA00022801"/>
    </source>
</evidence>
<evidence type="ECO:0000313" key="7">
    <source>
        <dbReference type="Proteomes" id="UP000306102"/>
    </source>
</evidence>
<keyword evidence="4" id="KW-0067">ATP-binding</keyword>
<dbReference type="InterPro" id="IPR039904">
    <property type="entry name" value="TRANK1"/>
</dbReference>
<protein>
    <recommendedName>
        <fullName evidence="5">DNA2/NAM7 helicase-like C-terminal domain-containing protein</fullName>
    </recommendedName>
</protein>
<evidence type="ECO:0000313" key="6">
    <source>
        <dbReference type="EMBL" id="THG10572.1"/>
    </source>
</evidence>
<dbReference type="SUPFAM" id="SSF52540">
    <property type="entry name" value="P-loop containing nucleoside triphosphate hydrolases"/>
    <property type="match status" value="1"/>
</dbReference>
<organism evidence="6 7">
    <name type="scientific">Camellia sinensis var. sinensis</name>
    <name type="common">China tea</name>
    <dbReference type="NCBI Taxonomy" id="542762"/>
    <lineage>
        <taxon>Eukaryota</taxon>
        <taxon>Viridiplantae</taxon>
        <taxon>Streptophyta</taxon>
        <taxon>Embryophyta</taxon>
        <taxon>Tracheophyta</taxon>
        <taxon>Spermatophyta</taxon>
        <taxon>Magnoliopsida</taxon>
        <taxon>eudicotyledons</taxon>
        <taxon>Gunneridae</taxon>
        <taxon>Pentapetalae</taxon>
        <taxon>asterids</taxon>
        <taxon>Ericales</taxon>
        <taxon>Theaceae</taxon>
        <taxon>Camellia</taxon>
    </lineage>
</organism>
<dbReference type="InterPro" id="IPR047187">
    <property type="entry name" value="SF1_C_Upf1"/>
</dbReference>
<dbReference type="InterPro" id="IPR027417">
    <property type="entry name" value="P-loop_NTPase"/>
</dbReference>
<dbReference type="AlphaFoldDB" id="A0A4S4E3R9"/>
<dbReference type="STRING" id="542762.A0A4S4E3R9"/>
<dbReference type="PANTHER" id="PTHR21529">
    <property type="entry name" value="MAMMARY TURMOR VIRUS RECEPTOR HOMOLOG 1, 2 MTVR1, 2"/>
    <property type="match status" value="1"/>
</dbReference>
<dbReference type="GO" id="GO:0016787">
    <property type="term" value="F:hydrolase activity"/>
    <property type="evidence" value="ECO:0007669"/>
    <property type="project" value="UniProtKB-KW"/>
</dbReference>
<keyword evidence="3" id="KW-0347">Helicase</keyword>
<dbReference type="GO" id="GO:0005524">
    <property type="term" value="F:ATP binding"/>
    <property type="evidence" value="ECO:0007669"/>
    <property type="project" value="UniProtKB-KW"/>
</dbReference>
<keyword evidence="7" id="KW-1185">Reference proteome</keyword>
<dbReference type="Gene3D" id="3.40.50.300">
    <property type="entry name" value="P-loop containing nucleotide triphosphate hydrolases"/>
    <property type="match status" value="1"/>
</dbReference>
<keyword evidence="1" id="KW-0547">Nucleotide-binding</keyword>
<dbReference type="GO" id="GO:0004386">
    <property type="term" value="F:helicase activity"/>
    <property type="evidence" value="ECO:0007669"/>
    <property type="project" value="UniProtKB-KW"/>
</dbReference>
<accession>A0A4S4E3R9</accession>
<dbReference type="PANTHER" id="PTHR21529:SF4">
    <property type="entry name" value="TPR AND ANKYRIN REPEAT-CONTAINING PROTEIN 1"/>
    <property type="match status" value="1"/>
</dbReference>
<name>A0A4S4E3R9_CAMSN</name>
<evidence type="ECO:0000259" key="5">
    <source>
        <dbReference type="Pfam" id="PF13087"/>
    </source>
</evidence>